<dbReference type="Gene3D" id="3.30.70.270">
    <property type="match status" value="1"/>
</dbReference>
<evidence type="ECO:0000256" key="1">
    <source>
        <dbReference type="ARBA" id="ARBA00004651"/>
    </source>
</evidence>
<feature type="transmembrane region" description="Helical" evidence="7">
    <location>
        <begin position="88"/>
        <end position="113"/>
    </location>
</feature>
<feature type="transmembrane region" description="Helical" evidence="7">
    <location>
        <begin position="48"/>
        <end position="68"/>
    </location>
</feature>
<dbReference type="InterPro" id="IPR043128">
    <property type="entry name" value="Rev_trsase/Diguanyl_cyclase"/>
</dbReference>
<protein>
    <recommendedName>
        <fullName evidence="2">diguanylate cyclase</fullName>
        <ecNumber evidence="2">2.7.7.65</ecNumber>
    </recommendedName>
</protein>
<name>A0A7W2EJA8_9BURK</name>
<keyword evidence="10" id="KW-1185">Reference proteome</keyword>
<dbReference type="AlphaFoldDB" id="A0A7W2EJA8"/>
<feature type="transmembrane region" description="Helical" evidence="7">
    <location>
        <begin position="125"/>
        <end position="158"/>
    </location>
</feature>
<dbReference type="Pfam" id="PF00990">
    <property type="entry name" value="GGDEF"/>
    <property type="match status" value="1"/>
</dbReference>
<gene>
    <name evidence="9" type="ORF">H3H36_16345</name>
</gene>
<evidence type="ECO:0000256" key="2">
    <source>
        <dbReference type="ARBA" id="ARBA00012528"/>
    </source>
</evidence>
<dbReference type="GO" id="GO:0005886">
    <property type="term" value="C:plasma membrane"/>
    <property type="evidence" value="ECO:0007669"/>
    <property type="project" value="UniProtKB-SubCell"/>
</dbReference>
<accession>A0A7W2EJA8</accession>
<dbReference type="PROSITE" id="PS50887">
    <property type="entry name" value="GGDEF"/>
    <property type="match status" value="1"/>
</dbReference>
<dbReference type="InterPro" id="IPR007895">
    <property type="entry name" value="MASE1"/>
</dbReference>
<proteinExistence type="predicted"/>
<dbReference type="FunFam" id="3.30.70.270:FF:000001">
    <property type="entry name" value="Diguanylate cyclase domain protein"/>
    <property type="match status" value="1"/>
</dbReference>
<dbReference type="GO" id="GO:0052621">
    <property type="term" value="F:diguanylate cyclase activity"/>
    <property type="evidence" value="ECO:0007669"/>
    <property type="project" value="UniProtKB-EC"/>
</dbReference>
<evidence type="ECO:0000259" key="8">
    <source>
        <dbReference type="PROSITE" id="PS50887"/>
    </source>
</evidence>
<dbReference type="EMBL" id="JACEZS010000013">
    <property type="protein sequence ID" value="MBA5606928.1"/>
    <property type="molecule type" value="Genomic_DNA"/>
</dbReference>
<dbReference type="NCBIfam" id="TIGR00254">
    <property type="entry name" value="GGDEF"/>
    <property type="match status" value="1"/>
</dbReference>
<evidence type="ECO:0000256" key="3">
    <source>
        <dbReference type="ARBA" id="ARBA00022475"/>
    </source>
</evidence>
<dbReference type="PANTHER" id="PTHR45138:SF24">
    <property type="entry name" value="DIGUANYLATE CYCLASE DGCC-RELATED"/>
    <property type="match status" value="1"/>
</dbReference>
<keyword evidence="4 7" id="KW-0812">Transmembrane</keyword>
<feature type="transmembrane region" description="Helical" evidence="7">
    <location>
        <begin position="201"/>
        <end position="234"/>
    </location>
</feature>
<comment type="caution">
    <text evidence="9">The sequence shown here is derived from an EMBL/GenBank/DDBJ whole genome shotgun (WGS) entry which is preliminary data.</text>
</comment>
<dbReference type="GO" id="GO:0043709">
    <property type="term" value="P:cell adhesion involved in single-species biofilm formation"/>
    <property type="evidence" value="ECO:0007669"/>
    <property type="project" value="TreeGrafter"/>
</dbReference>
<dbReference type="SMART" id="SM00267">
    <property type="entry name" value="GGDEF"/>
    <property type="match status" value="1"/>
</dbReference>
<dbReference type="EC" id="2.7.7.65" evidence="2"/>
<dbReference type="Proteomes" id="UP000566711">
    <property type="component" value="Unassembled WGS sequence"/>
</dbReference>
<feature type="transmembrane region" description="Helical" evidence="7">
    <location>
        <begin position="20"/>
        <end position="41"/>
    </location>
</feature>
<keyword evidence="3" id="KW-1003">Cell membrane</keyword>
<sequence>MLKLAAVSRSPGGSRAQALWLALGGVAYYACASFGMALFSIQPSNITLLWLPSGIGLAMCAQAGRRAWPCVFAASFFANAPGMGAQESLAHLLSTCVAAGADTLAAALAAAMLRRHLPHGLERLSSLFTFIAAVCLLPTLVSAVILAANLALGGYIAWSASLPFVGMLLFADSLGILLVYPLVAAWRAGPAPRPGAWRASLLVTLLALAMAWLAFTVFAGLIFLIVPTLLYLALRGRDQAVYVALALTISAIVALAARDLGPFHVVDTVQARFMLLSYLFSTTVVVLGMALQRHDLELETRARQDWQFLANHDALTGLSNRLSFMPMLENEIERARRNGRAFAVATLDIDHFKRINDTYGHQVGDKVLVAVAGRLRAALRTVDMVARMGGEEFAICFPDTPAGEALLAMERLRTGVGQLRVAAGGQQVTVTISGGMAVWRPDQPCGVDQLLDRADQCLYRAKREGRDRIVTD</sequence>
<dbReference type="InterPro" id="IPR050469">
    <property type="entry name" value="Diguanylate_Cyclase"/>
</dbReference>
<dbReference type="GO" id="GO:1902201">
    <property type="term" value="P:negative regulation of bacterial-type flagellum-dependent cell motility"/>
    <property type="evidence" value="ECO:0007669"/>
    <property type="project" value="TreeGrafter"/>
</dbReference>
<reference evidence="9 10" key="1">
    <citation type="submission" date="2020-07" db="EMBL/GenBank/DDBJ databases">
        <title>Novel species isolated from subtropical streams in China.</title>
        <authorList>
            <person name="Lu H."/>
        </authorList>
    </citation>
    <scope>NUCLEOTIDE SEQUENCE [LARGE SCALE GENOMIC DNA]</scope>
    <source>
        <strain evidence="9 10">FT3S</strain>
    </source>
</reference>
<feature type="transmembrane region" description="Helical" evidence="7">
    <location>
        <begin position="240"/>
        <end position="261"/>
    </location>
</feature>
<evidence type="ECO:0000313" key="9">
    <source>
        <dbReference type="EMBL" id="MBA5606928.1"/>
    </source>
</evidence>
<evidence type="ECO:0000256" key="6">
    <source>
        <dbReference type="ARBA" id="ARBA00023136"/>
    </source>
</evidence>
<comment type="subcellular location">
    <subcellularLocation>
        <location evidence="1">Cell membrane</location>
        <topology evidence="1">Multi-pass membrane protein</topology>
    </subcellularLocation>
</comment>
<dbReference type="CDD" id="cd01949">
    <property type="entry name" value="GGDEF"/>
    <property type="match status" value="1"/>
</dbReference>
<dbReference type="Pfam" id="PF05231">
    <property type="entry name" value="MASE1"/>
    <property type="match status" value="1"/>
</dbReference>
<dbReference type="InterPro" id="IPR000160">
    <property type="entry name" value="GGDEF_dom"/>
</dbReference>
<feature type="domain" description="GGDEF" evidence="8">
    <location>
        <begin position="340"/>
        <end position="472"/>
    </location>
</feature>
<organism evidence="9 10">
    <name type="scientific">Rugamonas fusca</name>
    <dbReference type="NCBI Taxonomy" id="2758568"/>
    <lineage>
        <taxon>Bacteria</taxon>
        <taxon>Pseudomonadati</taxon>
        <taxon>Pseudomonadota</taxon>
        <taxon>Betaproteobacteria</taxon>
        <taxon>Burkholderiales</taxon>
        <taxon>Oxalobacteraceae</taxon>
        <taxon>Telluria group</taxon>
        <taxon>Rugamonas</taxon>
    </lineage>
</organism>
<evidence type="ECO:0000256" key="5">
    <source>
        <dbReference type="ARBA" id="ARBA00022989"/>
    </source>
</evidence>
<dbReference type="RefSeq" id="WP_182219150.1">
    <property type="nucleotide sequence ID" value="NZ_JACEZS010000013.1"/>
</dbReference>
<keyword evidence="6 7" id="KW-0472">Membrane</keyword>
<feature type="transmembrane region" description="Helical" evidence="7">
    <location>
        <begin position="164"/>
        <end position="189"/>
    </location>
</feature>
<evidence type="ECO:0000313" key="10">
    <source>
        <dbReference type="Proteomes" id="UP000566711"/>
    </source>
</evidence>
<evidence type="ECO:0000256" key="7">
    <source>
        <dbReference type="SAM" id="Phobius"/>
    </source>
</evidence>
<keyword evidence="5 7" id="KW-1133">Transmembrane helix</keyword>
<dbReference type="PANTHER" id="PTHR45138">
    <property type="entry name" value="REGULATORY COMPONENTS OF SENSORY TRANSDUCTION SYSTEM"/>
    <property type="match status" value="1"/>
</dbReference>
<dbReference type="InterPro" id="IPR029787">
    <property type="entry name" value="Nucleotide_cyclase"/>
</dbReference>
<dbReference type="SUPFAM" id="SSF55073">
    <property type="entry name" value="Nucleotide cyclase"/>
    <property type="match status" value="1"/>
</dbReference>
<evidence type="ECO:0000256" key="4">
    <source>
        <dbReference type="ARBA" id="ARBA00022692"/>
    </source>
</evidence>
<feature type="transmembrane region" description="Helical" evidence="7">
    <location>
        <begin position="273"/>
        <end position="291"/>
    </location>
</feature>